<protein>
    <recommendedName>
        <fullName evidence="4">WGR domain-containing protein</fullName>
    </recommendedName>
</protein>
<proteinExistence type="predicted"/>
<comment type="caution">
    <text evidence="2">The sequence shown here is derived from an EMBL/GenBank/DDBJ whole genome shotgun (WGS) entry which is preliminary data.</text>
</comment>
<feature type="region of interest" description="Disordered" evidence="1">
    <location>
        <begin position="77"/>
        <end position="112"/>
    </location>
</feature>
<dbReference type="Proteomes" id="UP000193136">
    <property type="component" value="Unassembled WGS sequence"/>
</dbReference>
<dbReference type="OrthoDB" id="5772659at2"/>
<evidence type="ECO:0008006" key="4">
    <source>
        <dbReference type="Google" id="ProtNLM"/>
    </source>
</evidence>
<organism evidence="2 3">
    <name type="scientific">Geothermobacter hydrogeniphilus</name>
    <dbReference type="NCBI Taxonomy" id="1969733"/>
    <lineage>
        <taxon>Bacteria</taxon>
        <taxon>Pseudomonadati</taxon>
        <taxon>Thermodesulfobacteriota</taxon>
        <taxon>Desulfuromonadia</taxon>
        <taxon>Desulfuromonadales</taxon>
        <taxon>Geothermobacteraceae</taxon>
        <taxon>Geothermobacter</taxon>
    </lineage>
</organism>
<dbReference type="STRING" id="1969733.B5V00_06730"/>
<dbReference type="AlphaFoldDB" id="A0A1X0Y7Y5"/>
<sequence>MIYILLRYDNPDGSSKDWSAEEENGGVRVRWGKTGRVNQSVFHPPGKYGQTPQDAIRVLAEKKLRKGYYEVTRGERIPDFSGQNTTRASRKPSKTAAALADWTGTESGLSWF</sequence>
<dbReference type="EMBL" id="NAAD01000006">
    <property type="protein sequence ID" value="ORJ61321.1"/>
    <property type="molecule type" value="Genomic_DNA"/>
</dbReference>
<dbReference type="Gene3D" id="2.20.140.10">
    <property type="entry name" value="WGR domain"/>
    <property type="match status" value="1"/>
</dbReference>
<reference evidence="2 3" key="1">
    <citation type="submission" date="2017-03" db="EMBL/GenBank/DDBJ databases">
        <title>Genome sequence of Geothermobacter sp. EPR-M, Deep-Sea Iron Reducer.</title>
        <authorList>
            <person name="Tully B."/>
            <person name="Savalia P."/>
            <person name="Abuyen K."/>
            <person name="Baughan C."/>
            <person name="Romero E."/>
            <person name="Ronkowski C."/>
            <person name="Torres B."/>
            <person name="Tremblay J."/>
            <person name="Trujillo A."/>
            <person name="Tyler M."/>
            <person name="Perez-Rodriguez I."/>
            <person name="Amend J."/>
        </authorList>
    </citation>
    <scope>NUCLEOTIDE SEQUENCE [LARGE SCALE GENOMIC DNA]</scope>
    <source>
        <strain evidence="2 3">EPR-M</strain>
    </source>
</reference>
<keyword evidence="3" id="KW-1185">Reference proteome</keyword>
<accession>A0A1X0Y7Y5</accession>
<name>A0A1X0Y7Y5_9BACT</name>
<evidence type="ECO:0000313" key="3">
    <source>
        <dbReference type="Proteomes" id="UP000193136"/>
    </source>
</evidence>
<evidence type="ECO:0000313" key="2">
    <source>
        <dbReference type="EMBL" id="ORJ61321.1"/>
    </source>
</evidence>
<dbReference type="RefSeq" id="WP_085010000.1">
    <property type="nucleotide sequence ID" value="NZ_NAAD01000006.1"/>
</dbReference>
<gene>
    <name evidence="2" type="ORF">B5V00_06730</name>
</gene>
<evidence type="ECO:0000256" key="1">
    <source>
        <dbReference type="SAM" id="MobiDB-lite"/>
    </source>
</evidence>